<accession>A0AAN6UR46</accession>
<comment type="caution">
    <text evidence="1">The sequence shown here is derived from an EMBL/GenBank/DDBJ whole genome shotgun (WGS) entry which is preliminary data.</text>
</comment>
<dbReference type="AlphaFoldDB" id="A0AAN6UR46"/>
<sequence length="73" mass="8390">MEPSGKQTERAEILHWAPLYTRCKVRSVHPMTIDLLFICLLDCDQIVQRICGVEGSTTKRDRQLFSKVDPMLA</sequence>
<reference evidence="1" key="1">
    <citation type="journal article" date="2023" name="Mol. Phylogenet. Evol.">
        <title>Genome-scale phylogeny and comparative genomics of the fungal order Sordariales.</title>
        <authorList>
            <person name="Hensen N."/>
            <person name="Bonometti L."/>
            <person name="Westerberg I."/>
            <person name="Brannstrom I.O."/>
            <person name="Guillou S."/>
            <person name="Cros-Aarteil S."/>
            <person name="Calhoun S."/>
            <person name="Haridas S."/>
            <person name="Kuo A."/>
            <person name="Mondo S."/>
            <person name="Pangilinan J."/>
            <person name="Riley R."/>
            <person name="LaButti K."/>
            <person name="Andreopoulos B."/>
            <person name="Lipzen A."/>
            <person name="Chen C."/>
            <person name="Yan M."/>
            <person name="Daum C."/>
            <person name="Ng V."/>
            <person name="Clum A."/>
            <person name="Steindorff A."/>
            <person name="Ohm R.A."/>
            <person name="Martin F."/>
            <person name="Silar P."/>
            <person name="Natvig D.O."/>
            <person name="Lalanne C."/>
            <person name="Gautier V."/>
            <person name="Ament-Velasquez S.L."/>
            <person name="Kruys A."/>
            <person name="Hutchinson M.I."/>
            <person name="Powell A.J."/>
            <person name="Barry K."/>
            <person name="Miller A.N."/>
            <person name="Grigoriev I.V."/>
            <person name="Debuchy R."/>
            <person name="Gladieux P."/>
            <person name="Hiltunen Thoren M."/>
            <person name="Johannesson H."/>
        </authorList>
    </citation>
    <scope>NUCLEOTIDE SEQUENCE</scope>
    <source>
        <strain evidence="1">CBS 123565</strain>
    </source>
</reference>
<dbReference type="Proteomes" id="UP001304895">
    <property type="component" value="Unassembled WGS sequence"/>
</dbReference>
<dbReference type="EMBL" id="MU853403">
    <property type="protein sequence ID" value="KAK4136366.1"/>
    <property type="molecule type" value="Genomic_DNA"/>
</dbReference>
<gene>
    <name evidence="1" type="ORF">BT67DRAFT_439364</name>
</gene>
<protein>
    <submittedName>
        <fullName evidence="1">Uncharacterized protein</fullName>
    </submittedName>
</protein>
<proteinExistence type="predicted"/>
<evidence type="ECO:0000313" key="1">
    <source>
        <dbReference type="EMBL" id="KAK4136366.1"/>
    </source>
</evidence>
<keyword evidence="2" id="KW-1185">Reference proteome</keyword>
<name>A0AAN6UR46_9PEZI</name>
<evidence type="ECO:0000313" key="2">
    <source>
        <dbReference type="Proteomes" id="UP001304895"/>
    </source>
</evidence>
<organism evidence="1 2">
    <name type="scientific">Trichocladium antarcticum</name>
    <dbReference type="NCBI Taxonomy" id="1450529"/>
    <lineage>
        <taxon>Eukaryota</taxon>
        <taxon>Fungi</taxon>
        <taxon>Dikarya</taxon>
        <taxon>Ascomycota</taxon>
        <taxon>Pezizomycotina</taxon>
        <taxon>Sordariomycetes</taxon>
        <taxon>Sordariomycetidae</taxon>
        <taxon>Sordariales</taxon>
        <taxon>Chaetomiaceae</taxon>
        <taxon>Trichocladium</taxon>
    </lineage>
</organism>
<reference evidence="1" key="2">
    <citation type="submission" date="2023-05" db="EMBL/GenBank/DDBJ databases">
        <authorList>
            <consortium name="Lawrence Berkeley National Laboratory"/>
            <person name="Steindorff A."/>
            <person name="Hensen N."/>
            <person name="Bonometti L."/>
            <person name="Westerberg I."/>
            <person name="Brannstrom I.O."/>
            <person name="Guillou S."/>
            <person name="Cros-Aarteil S."/>
            <person name="Calhoun S."/>
            <person name="Haridas S."/>
            <person name="Kuo A."/>
            <person name="Mondo S."/>
            <person name="Pangilinan J."/>
            <person name="Riley R."/>
            <person name="Labutti K."/>
            <person name="Andreopoulos B."/>
            <person name="Lipzen A."/>
            <person name="Chen C."/>
            <person name="Yanf M."/>
            <person name="Daum C."/>
            <person name="Ng V."/>
            <person name="Clum A."/>
            <person name="Ohm R."/>
            <person name="Martin F."/>
            <person name="Silar P."/>
            <person name="Natvig D."/>
            <person name="Lalanne C."/>
            <person name="Gautier V."/>
            <person name="Ament-Velasquez S.L."/>
            <person name="Kruys A."/>
            <person name="Hutchinson M.I."/>
            <person name="Powell A.J."/>
            <person name="Barry K."/>
            <person name="Miller A.N."/>
            <person name="Grigoriev I.V."/>
            <person name="Debuchy R."/>
            <person name="Gladieux P."/>
            <person name="Thoren M.H."/>
            <person name="Johannesson H."/>
        </authorList>
    </citation>
    <scope>NUCLEOTIDE SEQUENCE</scope>
    <source>
        <strain evidence="1">CBS 123565</strain>
    </source>
</reference>